<dbReference type="SUPFAM" id="SSF52540">
    <property type="entry name" value="P-loop containing nucleoside triphosphate hydrolases"/>
    <property type="match status" value="1"/>
</dbReference>
<dbReference type="RefSeq" id="WP_190831360.1">
    <property type="nucleotide sequence ID" value="NZ_CAWPPI010000069.1"/>
</dbReference>
<dbReference type="EMBL" id="JACXAE010000069">
    <property type="protein sequence ID" value="MBD2774397.1"/>
    <property type="molecule type" value="Genomic_DNA"/>
</dbReference>
<dbReference type="AlphaFoldDB" id="A0A8J6XQ52"/>
<dbReference type="GO" id="GO:0004197">
    <property type="term" value="F:cysteine-type endopeptidase activity"/>
    <property type="evidence" value="ECO:0007669"/>
    <property type="project" value="InterPro"/>
</dbReference>
<organism evidence="3 4">
    <name type="scientific">Iningainema tapete BLCC-T55</name>
    <dbReference type="NCBI Taxonomy" id="2748662"/>
    <lineage>
        <taxon>Bacteria</taxon>
        <taxon>Bacillati</taxon>
        <taxon>Cyanobacteriota</taxon>
        <taxon>Cyanophyceae</taxon>
        <taxon>Nostocales</taxon>
        <taxon>Scytonemataceae</taxon>
        <taxon>Iningainema tapete</taxon>
    </lineage>
</organism>
<feature type="domain" description="Novel STAND NTPase 1" evidence="2">
    <location>
        <begin position="292"/>
        <end position="693"/>
    </location>
</feature>
<proteinExistence type="predicted"/>
<dbReference type="GO" id="GO:0006508">
    <property type="term" value="P:proteolysis"/>
    <property type="evidence" value="ECO:0007669"/>
    <property type="project" value="InterPro"/>
</dbReference>
<feature type="domain" description="Peptidase C14 caspase" evidence="1">
    <location>
        <begin position="6"/>
        <end position="259"/>
    </location>
</feature>
<dbReference type="SUPFAM" id="SSF52129">
    <property type="entry name" value="Caspase-like"/>
    <property type="match status" value="1"/>
</dbReference>
<sequence>MADIQRNLAVITGINQYENGIPTLKTAVNDAIKLAEILKTKYEYQVLLWLDNAATYAKLTHLFTCLEKQGLPCSDGSTIQLHPDDRILFYFAGHGIAVDALDNSDGPAGYLVPQDAQIDNNNSLMPMTRLHDALLKLPCRHLLVILDCCFAGAFRWAGHREVVRRPKMYRERYESFMSGCAQQVITSTADDELAADYLYKFGHRSENTEHSPFAELLFQGLAGEADLCKNNIITATELYVYLRDELYDKTTKQTPEFCQLKHHDKGEYIFAVPEFDSNNLKPAPELDESKNPYRGLESFEEEHTKLFFGRTKLIDSLQKFVTTHEFTVVLGASGTGKSSLVKAGLIPKLRNSGEQWRILTPIRPGESPFTALNDTLVKENFPVFANPSEAFEQELQTLVESIKTWSQLHSQKLLLVIDQFQELFTLCHNTEHRSKFLSALARLIEAFAGQLRIVVNLRSDFEPQFRNTALEEYWIKARFLVPEMTREELRSVIVEPASAKVMYFETPALVDQLIDEVIDMPGGLPMLSFTLSELYLKYIKSAKQGLRNNRAITQQDYDELGGVTRSLTQRADHEYEELVKRDPAYAQTIKHVMLRMIAVGGGELARRRVFLKELEYPEPENTRVNLVIESFASAHLLVQGQDTEGNSYVEPAHDVLVRGWQRLRNWKDRELKSVLLQRELTPDAHKWAISKADKQAMGFLWDDDPRLPLLKQLVKSDPSWLNSFELDFFECSIQKQRHNHRRTIGFRTLLCGLIIVAFFEVQFALLLPVRPFFHELEKISS</sequence>
<name>A0A8J6XQ52_9CYAN</name>
<gene>
    <name evidence="3" type="ORF">ICL16_20570</name>
</gene>
<evidence type="ECO:0000313" key="3">
    <source>
        <dbReference type="EMBL" id="MBD2774397.1"/>
    </source>
</evidence>
<reference evidence="3" key="1">
    <citation type="submission" date="2020-09" db="EMBL/GenBank/DDBJ databases">
        <title>Iningainema tapete sp. nov. (Scytonemataceae, Cyanobacteria) from greenhouses in central Florida (USA) produces two types of nodularin with biosynthetic potential for microcystin-LR and anabaenopeptins.</title>
        <authorList>
            <person name="Berthold D.E."/>
            <person name="Lefler F.W."/>
            <person name="Huang I.-S."/>
            <person name="Abdulla H."/>
            <person name="Zimba P.V."/>
            <person name="Laughinghouse H.D. IV."/>
        </authorList>
    </citation>
    <scope>NUCLEOTIDE SEQUENCE</scope>
    <source>
        <strain evidence="3">BLCCT55</strain>
    </source>
</reference>
<evidence type="ECO:0000259" key="1">
    <source>
        <dbReference type="Pfam" id="PF00656"/>
    </source>
</evidence>
<dbReference type="InterPro" id="IPR027417">
    <property type="entry name" value="P-loop_NTPase"/>
</dbReference>
<dbReference type="InterPro" id="IPR049052">
    <property type="entry name" value="nSTAND1"/>
</dbReference>
<keyword evidence="4" id="KW-1185">Reference proteome</keyword>
<protein>
    <submittedName>
        <fullName evidence="3">Caspase family protein</fullName>
    </submittedName>
</protein>
<dbReference type="Gene3D" id="3.40.50.1460">
    <property type="match status" value="1"/>
</dbReference>
<dbReference type="InterPro" id="IPR029030">
    <property type="entry name" value="Caspase-like_dom_sf"/>
</dbReference>
<dbReference type="Pfam" id="PF20703">
    <property type="entry name" value="nSTAND1"/>
    <property type="match status" value="1"/>
</dbReference>
<evidence type="ECO:0000313" key="4">
    <source>
        <dbReference type="Proteomes" id="UP000629098"/>
    </source>
</evidence>
<dbReference type="InterPro" id="IPR011600">
    <property type="entry name" value="Pept_C14_caspase"/>
</dbReference>
<accession>A0A8J6XQ52</accession>
<dbReference type="Gene3D" id="3.40.50.300">
    <property type="entry name" value="P-loop containing nucleotide triphosphate hydrolases"/>
    <property type="match status" value="1"/>
</dbReference>
<dbReference type="Pfam" id="PF00656">
    <property type="entry name" value="Peptidase_C14"/>
    <property type="match status" value="1"/>
</dbReference>
<dbReference type="Proteomes" id="UP000629098">
    <property type="component" value="Unassembled WGS sequence"/>
</dbReference>
<evidence type="ECO:0000259" key="2">
    <source>
        <dbReference type="Pfam" id="PF20703"/>
    </source>
</evidence>
<comment type="caution">
    <text evidence="3">The sequence shown here is derived from an EMBL/GenBank/DDBJ whole genome shotgun (WGS) entry which is preliminary data.</text>
</comment>